<dbReference type="PANTHER" id="PTHR33710:SF71">
    <property type="entry name" value="ENDONUCLEASE_EXONUCLEASE_PHOSPHATASE DOMAIN-CONTAINING PROTEIN"/>
    <property type="match status" value="1"/>
</dbReference>
<proteinExistence type="predicted"/>
<dbReference type="GO" id="GO:0003824">
    <property type="term" value="F:catalytic activity"/>
    <property type="evidence" value="ECO:0007669"/>
    <property type="project" value="InterPro"/>
</dbReference>
<dbReference type="Pfam" id="PF13966">
    <property type="entry name" value="zf-RVT"/>
    <property type="match status" value="1"/>
</dbReference>
<feature type="domain" description="Endonuclease/exonuclease/phosphatase" evidence="2">
    <location>
        <begin position="47"/>
        <end position="271"/>
    </location>
</feature>
<dbReference type="PANTHER" id="PTHR33710">
    <property type="entry name" value="BNAC02G09200D PROTEIN"/>
    <property type="match status" value="1"/>
</dbReference>
<dbReference type="STRING" id="43335.A0A4U5QCC8"/>
<feature type="compositionally biased region" description="Low complexity" evidence="1">
    <location>
        <begin position="8"/>
        <end position="25"/>
    </location>
</feature>
<feature type="domain" description="Reverse transcriptase zinc-binding" evidence="3">
    <location>
        <begin position="537"/>
        <end position="604"/>
    </location>
</feature>
<evidence type="ECO:0000259" key="2">
    <source>
        <dbReference type="Pfam" id="PF03372"/>
    </source>
</evidence>
<dbReference type="SUPFAM" id="SSF56219">
    <property type="entry name" value="DNase I-like"/>
    <property type="match status" value="1"/>
</dbReference>
<dbReference type="InterPro" id="IPR036691">
    <property type="entry name" value="Endo/exonu/phosph_ase_sf"/>
</dbReference>
<dbReference type="AlphaFoldDB" id="A0A4U5QCC8"/>
<gene>
    <name evidence="4" type="ORF">D5086_0000121650</name>
</gene>
<evidence type="ECO:0000256" key="1">
    <source>
        <dbReference type="SAM" id="MobiDB-lite"/>
    </source>
</evidence>
<name>A0A4U5QCC8_POPAL</name>
<sequence length="709" mass="80753">MDSLRTTSANSSAAHEVSAEASSSSIPHNPVQSSSPSPTTVRKKKGGSWNIWGLNGLQKQKTIHSWIQKHNLDIFGLLETKIAASNLADIETKLTPPHWKYFSNIASSLTCRILVGWNPQQLHLTCIHSSSQWLTCEAVHHNFPSPVRITFIYGHNTPVERQSLWHYIVNESTQTTCPWTIMGYFNAIMHAGDKSGGDTSWPRHQDDFKNCITQSNLLQAPYTGLKYFWHNGQHGSQTIQKKLDWVFGNPQLFSTWPATHAIFQPRSISDHSAMLLNLQSPSQHPTSPFKFLNIWADRSDFIATVATSWQLPVYGNPMYQLTTKLRRLKIDLKMFHWQNTSNITGRVRNRIHSLQDDTGNTIHDPQELGRMASSYFENWLCAPHLPVAEELNPIFPNTITEASATTALLPITNDDIQAALFSIPDTRAPGPDGYNALFFKKSWDVIKYDFIAAIKYFFSNNSLPRCVNATRVALVPKQEQPRKRFIDVYPLRTLTATGLPWNAQVSTIIQDGQWHFPRDVPAIQPTLNSIHFYPNPTSKDTYTWKGHIPRHSFILWLACLGRLHTMDRLSAAGIIQNASCILCGLQTETHEHLFFNYTTSRQVWQTVNTVATIYWPSCNWSDLLQWGAVNYNKKNDVQHLIVCLLLTTTVYHLWQERNKRVFSNQYQSASTLAEEVFQQVRLQLTTMKFSGRIPQTICNIWGLMDSPPA</sequence>
<dbReference type="Pfam" id="PF03372">
    <property type="entry name" value="Exo_endo_phos"/>
    <property type="match status" value="1"/>
</dbReference>
<evidence type="ECO:0000313" key="4">
    <source>
        <dbReference type="EMBL" id="TKS06527.1"/>
    </source>
</evidence>
<evidence type="ECO:0000259" key="3">
    <source>
        <dbReference type="Pfam" id="PF13966"/>
    </source>
</evidence>
<reference evidence="4" key="1">
    <citation type="submission" date="2018-10" db="EMBL/GenBank/DDBJ databases">
        <title>Population genomic analysis revealed the cold adaptation of white poplar.</title>
        <authorList>
            <person name="Liu Y.-J."/>
        </authorList>
    </citation>
    <scope>NUCLEOTIDE SEQUENCE [LARGE SCALE GENOMIC DNA]</scope>
    <source>
        <strain evidence="4">PAL-ZL1</strain>
    </source>
</reference>
<dbReference type="InterPro" id="IPR026960">
    <property type="entry name" value="RVT-Znf"/>
</dbReference>
<dbReference type="EMBL" id="RCHU01000351">
    <property type="protein sequence ID" value="TKS06527.1"/>
    <property type="molecule type" value="Genomic_DNA"/>
</dbReference>
<accession>A0A4U5QCC8</accession>
<organism evidence="4">
    <name type="scientific">Populus alba</name>
    <name type="common">White poplar</name>
    <dbReference type="NCBI Taxonomy" id="43335"/>
    <lineage>
        <taxon>Eukaryota</taxon>
        <taxon>Viridiplantae</taxon>
        <taxon>Streptophyta</taxon>
        <taxon>Embryophyta</taxon>
        <taxon>Tracheophyta</taxon>
        <taxon>Spermatophyta</taxon>
        <taxon>Magnoliopsida</taxon>
        <taxon>eudicotyledons</taxon>
        <taxon>Gunneridae</taxon>
        <taxon>Pentapetalae</taxon>
        <taxon>rosids</taxon>
        <taxon>fabids</taxon>
        <taxon>Malpighiales</taxon>
        <taxon>Salicaceae</taxon>
        <taxon>Saliceae</taxon>
        <taxon>Populus</taxon>
    </lineage>
</organism>
<dbReference type="InterPro" id="IPR005135">
    <property type="entry name" value="Endo/exonuclease/phosphatase"/>
</dbReference>
<protein>
    <submittedName>
        <fullName evidence="4">Uncharacterized protein</fullName>
    </submittedName>
</protein>
<dbReference type="Gene3D" id="3.60.10.10">
    <property type="entry name" value="Endonuclease/exonuclease/phosphatase"/>
    <property type="match status" value="1"/>
</dbReference>
<comment type="caution">
    <text evidence="4">The sequence shown here is derived from an EMBL/GenBank/DDBJ whole genome shotgun (WGS) entry which is preliminary data.</text>
</comment>
<feature type="region of interest" description="Disordered" evidence="1">
    <location>
        <begin position="1"/>
        <end position="44"/>
    </location>
</feature>